<keyword evidence="1" id="KW-0285">Flavoprotein</keyword>
<evidence type="ECO:0000256" key="2">
    <source>
        <dbReference type="ARBA" id="ARBA00022827"/>
    </source>
</evidence>
<accession>F4RGW7</accession>
<reference evidence="6" key="1">
    <citation type="journal article" date="2011" name="Proc. Natl. Acad. Sci. U.S.A.">
        <title>Obligate biotrophy features unraveled by the genomic analysis of rust fungi.</title>
        <authorList>
            <person name="Duplessis S."/>
            <person name="Cuomo C.A."/>
            <person name="Lin Y.-C."/>
            <person name="Aerts A."/>
            <person name="Tisserant E."/>
            <person name="Veneault-Fourrey C."/>
            <person name="Joly D.L."/>
            <person name="Hacquard S."/>
            <person name="Amselem J."/>
            <person name="Cantarel B.L."/>
            <person name="Chiu R."/>
            <person name="Coutinho P.M."/>
            <person name="Feau N."/>
            <person name="Field M."/>
            <person name="Frey P."/>
            <person name="Gelhaye E."/>
            <person name="Goldberg J."/>
            <person name="Grabherr M.G."/>
            <person name="Kodira C.D."/>
            <person name="Kohler A."/>
            <person name="Kuees U."/>
            <person name="Lindquist E.A."/>
            <person name="Lucas S.M."/>
            <person name="Mago R."/>
            <person name="Mauceli E."/>
            <person name="Morin E."/>
            <person name="Murat C."/>
            <person name="Pangilinan J.L."/>
            <person name="Park R."/>
            <person name="Pearson M."/>
            <person name="Quesneville H."/>
            <person name="Rouhier N."/>
            <person name="Sakthikumar S."/>
            <person name="Salamov A.A."/>
            <person name="Schmutz J."/>
            <person name="Selles B."/>
            <person name="Shapiro H."/>
            <person name="Tanguay P."/>
            <person name="Tuskan G.A."/>
            <person name="Henrissat B."/>
            <person name="Van de Peer Y."/>
            <person name="Rouze P."/>
            <person name="Ellis J.G."/>
            <person name="Dodds P.N."/>
            <person name="Schein J.E."/>
            <person name="Zhong S."/>
            <person name="Hamelin R.C."/>
            <person name="Grigoriev I.V."/>
            <person name="Szabo L.J."/>
            <person name="Martin F."/>
        </authorList>
    </citation>
    <scope>NUCLEOTIDE SEQUENCE [LARGE SCALE GENOMIC DNA]</scope>
    <source>
        <strain evidence="6">98AG31 / pathotype 3-4-7</strain>
    </source>
</reference>
<dbReference type="Pfam" id="PF07992">
    <property type="entry name" value="Pyr_redox_2"/>
    <property type="match status" value="1"/>
</dbReference>
<proteinExistence type="predicted"/>
<evidence type="ECO:0000256" key="3">
    <source>
        <dbReference type="ARBA" id="ARBA00023002"/>
    </source>
</evidence>
<evidence type="ECO:0000259" key="4">
    <source>
        <dbReference type="Pfam" id="PF07992"/>
    </source>
</evidence>
<dbReference type="eggNOG" id="KOG1399">
    <property type="taxonomic scope" value="Eukaryota"/>
</dbReference>
<sequence length="421" mass="47750">MTFKLGELLHLQVALVHNISKKNLIGRIAIIGAGITGVASAAHCVANGFEVVLFEKKDRTGGVWNDVNSTSSLQLNSWLYRFHPSVLWSRSFPKQAEILNQIQRKPTHLLTPSNLQTLRKTVWKIDQGTEGLFDSLIIAIGTCDKPYQRQWVSQQDFHGSVLHSSQLDVVAHPDEVVVIGSGASAVEAVELVVRRGARKVTMIARNDKWIIPRGLIPLVMITVAPWELIKRFHYGDLRKIAPDLKKNGIGLDQSTPIVNNKFLDLIRDGSADYLRGNIKNFLNFSKSFATGFERPKMDFLPNSLFPKGYEPPSLFLLNFSVNDHTVLFTNSVYKDAIGTVGHFHIGIYTRILLMFLVEPQLAPQPHHMRLWVDVIRYLKSSAPTDAFDFFTYVEMIFYLIIFHLVRPQRIKWILFNFFGIG</sequence>
<dbReference type="HOGENOM" id="CLU_024886_0_0_1"/>
<keyword evidence="2" id="KW-0274">FAD</keyword>
<name>F4RGW7_MELLP</name>
<gene>
    <name evidence="5" type="ORF">MELLADRAFT_52200</name>
</gene>
<dbReference type="GO" id="GO:0016491">
    <property type="term" value="F:oxidoreductase activity"/>
    <property type="evidence" value="ECO:0007669"/>
    <property type="project" value="UniProtKB-KW"/>
</dbReference>
<organism evidence="6">
    <name type="scientific">Melampsora larici-populina (strain 98AG31 / pathotype 3-4-7)</name>
    <name type="common">Poplar leaf rust fungus</name>
    <dbReference type="NCBI Taxonomy" id="747676"/>
    <lineage>
        <taxon>Eukaryota</taxon>
        <taxon>Fungi</taxon>
        <taxon>Dikarya</taxon>
        <taxon>Basidiomycota</taxon>
        <taxon>Pucciniomycotina</taxon>
        <taxon>Pucciniomycetes</taxon>
        <taxon>Pucciniales</taxon>
        <taxon>Melampsoraceae</taxon>
        <taxon>Melampsora</taxon>
    </lineage>
</organism>
<dbReference type="RefSeq" id="XP_007408610.1">
    <property type="nucleotide sequence ID" value="XM_007408548.1"/>
</dbReference>
<dbReference type="OrthoDB" id="66881at2759"/>
<dbReference type="GeneID" id="18928814"/>
<dbReference type="EMBL" id="GL883101">
    <property type="protein sequence ID" value="EGG08412.1"/>
    <property type="molecule type" value="Genomic_DNA"/>
</dbReference>
<dbReference type="InterPro" id="IPR023753">
    <property type="entry name" value="FAD/NAD-binding_dom"/>
</dbReference>
<dbReference type="Gene3D" id="3.50.50.60">
    <property type="entry name" value="FAD/NAD(P)-binding domain"/>
    <property type="match status" value="1"/>
</dbReference>
<dbReference type="PRINTS" id="PR00419">
    <property type="entry name" value="ADXRDTASE"/>
</dbReference>
<dbReference type="KEGG" id="mlr:MELLADRAFT_52200"/>
<dbReference type="SUPFAM" id="SSF51905">
    <property type="entry name" value="FAD/NAD(P)-binding domain"/>
    <property type="match status" value="1"/>
</dbReference>
<feature type="domain" description="FAD/NAD(P)-binding" evidence="4">
    <location>
        <begin position="27"/>
        <end position="209"/>
    </location>
</feature>
<evidence type="ECO:0000256" key="1">
    <source>
        <dbReference type="ARBA" id="ARBA00022630"/>
    </source>
</evidence>
<dbReference type="VEuPathDB" id="FungiDB:MELLADRAFT_52200"/>
<protein>
    <recommendedName>
        <fullName evidence="4">FAD/NAD(P)-binding domain-containing protein</fullName>
    </recommendedName>
</protein>
<keyword evidence="6" id="KW-1185">Reference proteome</keyword>
<evidence type="ECO:0000313" key="6">
    <source>
        <dbReference type="Proteomes" id="UP000001072"/>
    </source>
</evidence>
<dbReference type="InParanoid" id="F4RGW7"/>
<dbReference type="Proteomes" id="UP000001072">
    <property type="component" value="Unassembled WGS sequence"/>
</dbReference>
<dbReference type="PANTHER" id="PTHR23023">
    <property type="entry name" value="DIMETHYLANILINE MONOOXYGENASE"/>
    <property type="match status" value="1"/>
</dbReference>
<evidence type="ECO:0000313" key="5">
    <source>
        <dbReference type="EMBL" id="EGG08412.1"/>
    </source>
</evidence>
<keyword evidence="3" id="KW-0560">Oxidoreductase</keyword>
<dbReference type="AlphaFoldDB" id="F4RGW7"/>
<dbReference type="InterPro" id="IPR036188">
    <property type="entry name" value="FAD/NAD-bd_sf"/>
</dbReference>
<dbReference type="InterPro" id="IPR050346">
    <property type="entry name" value="FMO-like"/>
</dbReference>